<reference evidence="2" key="1">
    <citation type="submission" date="2021-03" db="EMBL/GenBank/DDBJ databases">
        <title>Revisited historic fungal species revealed as producer of novel bioactive compounds through whole genome sequencing and comparative genomics.</title>
        <authorList>
            <person name="Vignolle G.A."/>
            <person name="Hochenegger N."/>
            <person name="Mach R.L."/>
            <person name="Mach-Aigner A.R."/>
            <person name="Javad Rahimi M."/>
            <person name="Salim K.A."/>
            <person name="Chan C.M."/>
            <person name="Lim L.B.L."/>
            <person name="Cai F."/>
            <person name="Druzhinina I.S."/>
            <person name="U'Ren J.M."/>
            <person name="Derntl C."/>
        </authorList>
    </citation>
    <scope>NUCLEOTIDE SEQUENCE</scope>
    <source>
        <strain evidence="2">TUCIM 5799</strain>
    </source>
</reference>
<feature type="region of interest" description="Disordered" evidence="1">
    <location>
        <begin position="1"/>
        <end position="74"/>
    </location>
</feature>
<evidence type="ECO:0000313" key="2">
    <source>
        <dbReference type="EMBL" id="KAI1879372.1"/>
    </source>
</evidence>
<dbReference type="AlphaFoldDB" id="A0A9Q0ATE2"/>
<protein>
    <submittedName>
        <fullName evidence="2">Uncharacterized protein</fullName>
    </submittedName>
</protein>
<feature type="compositionally biased region" description="Basic and acidic residues" evidence="1">
    <location>
        <begin position="56"/>
        <end position="65"/>
    </location>
</feature>
<proteinExistence type="predicted"/>
<dbReference type="EMBL" id="JAFIMR010000004">
    <property type="protein sequence ID" value="KAI1879372.1"/>
    <property type="molecule type" value="Genomic_DNA"/>
</dbReference>
<evidence type="ECO:0000313" key="3">
    <source>
        <dbReference type="Proteomes" id="UP000829685"/>
    </source>
</evidence>
<dbReference type="Proteomes" id="UP000829685">
    <property type="component" value="Unassembled WGS sequence"/>
</dbReference>
<feature type="region of interest" description="Disordered" evidence="1">
    <location>
        <begin position="93"/>
        <end position="172"/>
    </location>
</feature>
<feature type="compositionally biased region" description="Low complexity" evidence="1">
    <location>
        <begin position="17"/>
        <end position="26"/>
    </location>
</feature>
<sequence length="172" mass="18820">MGRWRRKQSGSSGDSNTLSESTTTEGSESRDLTKTSSGIMRALTGGFRSSSKPKKSKESPEDARLNRPFTHQNLEHQKILNAFAFNFGKRKLSHGARSSVSGVSPGASRNASFDSHHLPPTGLSHHHGDRRDTHPRFNSSLAGQAPREVPGEESDKEQTEAPTDVLTQIPHH</sequence>
<comment type="caution">
    <text evidence="2">The sequence shown here is derived from an EMBL/GenBank/DDBJ whole genome shotgun (WGS) entry which is preliminary data.</text>
</comment>
<gene>
    <name evidence="2" type="ORF">JX265_002326</name>
</gene>
<keyword evidence="3" id="KW-1185">Reference proteome</keyword>
<name>A0A9Q0ATE2_9PEZI</name>
<feature type="compositionally biased region" description="Polar residues" evidence="1">
    <location>
        <begin position="96"/>
        <end position="113"/>
    </location>
</feature>
<evidence type="ECO:0000256" key="1">
    <source>
        <dbReference type="SAM" id="MobiDB-lite"/>
    </source>
</evidence>
<organism evidence="2 3">
    <name type="scientific">Neoarthrinium moseri</name>
    <dbReference type="NCBI Taxonomy" id="1658444"/>
    <lineage>
        <taxon>Eukaryota</taxon>
        <taxon>Fungi</taxon>
        <taxon>Dikarya</taxon>
        <taxon>Ascomycota</taxon>
        <taxon>Pezizomycotina</taxon>
        <taxon>Sordariomycetes</taxon>
        <taxon>Xylariomycetidae</taxon>
        <taxon>Amphisphaeriales</taxon>
        <taxon>Apiosporaceae</taxon>
        <taxon>Neoarthrinium</taxon>
    </lineage>
</organism>
<accession>A0A9Q0ATE2</accession>